<dbReference type="GO" id="GO:0006935">
    <property type="term" value="P:chemotaxis"/>
    <property type="evidence" value="ECO:0007669"/>
    <property type="project" value="UniProtKB-KW"/>
</dbReference>
<proteinExistence type="inferred from homology"/>
<comment type="caution">
    <text evidence="13">The sequence shown here is derived from an EMBL/GenBank/DDBJ whole genome shotgun (WGS) entry which is preliminary data.</text>
</comment>
<keyword evidence="4 10" id="KW-0812">Transmembrane</keyword>
<dbReference type="GO" id="GO:0007165">
    <property type="term" value="P:signal transduction"/>
    <property type="evidence" value="ECO:0007669"/>
    <property type="project" value="UniProtKB-KW"/>
</dbReference>
<evidence type="ECO:0000256" key="4">
    <source>
        <dbReference type="ARBA" id="ARBA00022692"/>
    </source>
</evidence>
<dbReference type="Pfam" id="PF02743">
    <property type="entry name" value="dCache_1"/>
    <property type="match status" value="1"/>
</dbReference>
<dbReference type="Gene3D" id="1.10.287.950">
    <property type="entry name" value="Methyl-accepting chemotaxis protein"/>
    <property type="match status" value="1"/>
</dbReference>
<keyword evidence="6 10" id="KW-0472">Membrane</keyword>
<dbReference type="SMART" id="SM00283">
    <property type="entry name" value="MA"/>
    <property type="match status" value="1"/>
</dbReference>
<evidence type="ECO:0000256" key="8">
    <source>
        <dbReference type="ARBA" id="ARBA00029447"/>
    </source>
</evidence>
<evidence type="ECO:0000256" key="5">
    <source>
        <dbReference type="ARBA" id="ARBA00022989"/>
    </source>
</evidence>
<dbReference type="PRINTS" id="PR00260">
    <property type="entry name" value="CHEMTRNSDUCR"/>
</dbReference>
<dbReference type="InterPro" id="IPR003660">
    <property type="entry name" value="HAMP_dom"/>
</dbReference>
<dbReference type="AlphaFoldDB" id="A0A926ZFH9"/>
<dbReference type="PANTHER" id="PTHR32089:SF120">
    <property type="entry name" value="METHYL-ACCEPTING CHEMOTAXIS PROTEIN TLPQ"/>
    <property type="match status" value="1"/>
</dbReference>
<evidence type="ECO:0000313" key="13">
    <source>
        <dbReference type="EMBL" id="MBD2180699.1"/>
    </source>
</evidence>
<dbReference type="CDD" id="cd12913">
    <property type="entry name" value="PDC1_MCP_like"/>
    <property type="match status" value="1"/>
</dbReference>
<evidence type="ECO:0000259" key="11">
    <source>
        <dbReference type="PROSITE" id="PS50111"/>
    </source>
</evidence>
<evidence type="ECO:0000256" key="1">
    <source>
        <dbReference type="ARBA" id="ARBA00004651"/>
    </source>
</evidence>
<comment type="similarity">
    <text evidence="8">Belongs to the methyl-accepting chemotaxis (MCP) protein family.</text>
</comment>
<dbReference type="GO" id="GO:0004888">
    <property type="term" value="F:transmembrane signaling receptor activity"/>
    <property type="evidence" value="ECO:0007669"/>
    <property type="project" value="InterPro"/>
</dbReference>
<keyword evidence="14" id="KW-1185">Reference proteome</keyword>
<organism evidence="13 14">
    <name type="scientific">Aerosakkonema funiforme FACHB-1375</name>
    <dbReference type="NCBI Taxonomy" id="2949571"/>
    <lineage>
        <taxon>Bacteria</taxon>
        <taxon>Bacillati</taxon>
        <taxon>Cyanobacteriota</taxon>
        <taxon>Cyanophyceae</taxon>
        <taxon>Oscillatoriophycideae</taxon>
        <taxon>Aerosakkonematales</taxon>
        <taxon>Aerosakkonemataceae</taxon>
        <taxon>Aerosakkonema</taxon>
    </lineage>
</organism>
<dbReference type="CDD" id="cd06225">
    <property type="entry name" value="HAMP"/>
    <property type="match status" value="1"/>
</dbReference>
<protein>
    <submittedName>
        <fullName evidence="13">Methyl-accepting chemotaxis protein</fullName>
    </submittedName>
</protein>
<sequence>MPTTKTPIFQKIFGKISLRTVLIVPFALQIVGIVGIVGYLSYKNGQTAIANLASQLQSQASSRISQHLDTLLVTPHQINQMNLAAYELGNLNLEDLELLGRYFYKQMQIFKDVGYVNFGSVKGEFIGIGRESDGSLYMELMRPSDNGRYKRYALDNQGKPIRVIGAEDYDFRNEDWYDAPVKAGKPVWSAIYNWDDRPEIMSISSSYPVYNRTRQLLGAIGVDLILSQLNTFLKNLKVSPTGKVFILERDGLVVSTSTDEKPFRIEGDEAKRLQVLDIKDPLIRATAQNLTDKFGNLSKIAKSERIDFQFNQQRQFVQVIPWQDELGLNWLIVVVIPESDFMAEINANTRTTIMLSMAALVVAIIISFITSLWVTQPLVQLNLAAKNFAKGEWDKTVDIDRTDEVGQLAKSFNQMATQLKDSFEKLNGIIFQADGVGQKITITSSQIASAGKQLETTVAQQAASTNEVKATAAQIATTSGQLVKTVETITEKAQATALAARNSQASLMEMATTMSQLATATNFISAKLASINEKVTNINRVVNSISKVADRTNLLSLNAAIEAEKAGQYGAGFAVVAREVRQLANSATIASQEIEEMVKDIQNSVGTGVMEMEKFSQQVKNYVEQVSRVGGQIALAIEQMQSLTPQFETVSQRMEGQYEGATQISLAISNLSESSQQIVESLQKTNQAFAQLNDTAQVLQTVVKTS</sequence>
<evidence type="ECO:0000256" key="6">
    <source>
        <dbReference type="ARBA" id="ARBA00023136"/>
    </source>
</evidence>
<evidence type="ECO:0000313" key="14">
    <source>
        <dbReference type="Proteomes" id="UP000641646"/>
    </source>
</evidence>
<feature type="transmembrane region" description="Helical" evidence="10">
    <location>
        <begin position="21"/>
        <end position="42"/>
    </location>
</feature>
<evidence type="ECO:0000256" key="3">
    <source>
        <dbReference type="ARBA" id="ARBA00022500"/>
    </source>
</evidence>
<keyword evidence="5 10" id="KW-1133">Transmembrane helix</keyword>
<dbReference type="Gene3D" id="3.30.450.20">
    <property type="entry name" value="PAS domain"/>
    <property type="match status" value="2"/>
</dbReference>
<dbReference type="Pfam" id="PF00015">
    <property type="entry name" value="MCPsignal"/>
    <property type="match status" value="1"/>
</dbReference>
<evidence type="ECO:0000256" key="10">
    <source>
        <dbReference type="SAM" id="Phobius"/>
    </source>
</evidence>
<dbReference type="Proteomes" id="UP000641646">
    <property type="component" value="Unassembled WGS sequence"/>
</dbReference>
<dbReference type="InterPro" id="IPR004089">
    <property type="entry name" value="MCPsignal_dom"/>
</dbReference>
<dbReference type="Pfam" id="PF00672">
    <property type="entry name" value="HAMP"/>
    <property type="match status" value="1"/>
</dbReference>
<dbReference type="GO" id="GO:0005886">
    <property type="term" value="C:plasma membrane"/>
    <property type="evidence" value="ECO:0007669"/>
    <property type="project" value="UniProtKB-SubCell"/>
</dbReference>
<reference evidence="13" key="2">
    <citation type="submission" date="2020-08" db="EMBL/GenBank/DDBJ databases">
        <authorList>
            <person name="Chen M."/>
            <person name="Teng W."/>
            <person name="Zhao L."/>
            <person name="Hu C."/>
            <person name="Zhou Y."/>
            <person name="Han B."/>
            <person name="Song L."/>
            <person name="Shu W."/>
        </authorList>
    </citation>
    <scope>NUCLEOTIDE SEQUENCE</scope>
    <source>
        <strain evidence="13">FACHB-1375</strain>
    </source>
</reference>
<dbReference type="SUPFAM" id="SSF58104">
    <property type="entry name" value="Methyl-accepting chemotaxis protein (MCP) signaling domain"/>
    <property type="match status" value="1"/>
</dbReference>
<dbReference type="InterPro" id="IPR004090">
    <property type="entry name" value="Chemotax_Me-accpt_rcpt"/>
</dbReference>
<name>A0A926ZFH9_9CYAN</name>
<feature type="domain" description="HAMP" evidence="12">
    <location>
        <begin position="372"/>
        <end position="424"/>
    </location>
</feature>
<dbReference type="PROSITE" id="PS50885">
    <property type="entry name" value="HAMP"/>
    <property type="match status" value="1"/>
</dbReference>
<feature type="domain" description="Methyl-accepting transducer" evidence="11">
    <location>
        <begin position="436"/>
        <end position="672"/>
    </location>
</feature>
<dbReference type="SMART" id="SM00304">
    <property type="entry name" value="HAMP"/>
    <property type="match status" value="1"/>
</dbReference>
<dbReference type="PANTHER" id="PTHR32089">
    <property type="entry name" value="METHYL-ACCEPTING CHEMOTAXIS PROTEIN MCPB"/>
    <property type="match status" value="1"/>
</dbReference>
<evidence type="ECO:0000256" key="9">
    <source>
        <dbReference type="PROSITE-ProRule" id="PRU00284"/>
    </source>
</evidence>
<dbReference type="EMBL" id="JACJPW010000011">
    <property type="protein sequence ID" value="MBD2180699.1"/>
    <property type="molecule type" value="Genomic_DNA"/>
</dbReference>
<accession>A0A926ZFH9</accession>
<keyword evidence="2" id="KW-1003">Cell membrane</keyword>
<evidence type="ECO:0000256" key="2">
    <source>
        <dbReference type="ARBA" id="ARBA00022475"/>
    </source>
</evidence>
<dbReference type="RefSeq" id="WP_190463175.1">
    <property type="nucleotide sequence ID" value="NZ_JACJPW010000011.1"/>
</dbReference>
<keyword evidence="7 9" id="KW-0807">Transducer</keyword>
<keyword evidence="3" id="KW-0145">Chemotaxis</keyword>
<gene>
    <name evidence="13" type="ORF">H6G03_06220</name>
</gene>
<dbReference type="PROSITE" id="PS50111">
    <property type="entry name" value="CHEMOTAXIS_TRANSDUC_2"/>
    <property type="match status" value="1"/>
</dbReference>
<evidence type="ECO:0000256" key="7">
    <source>
        <dbReference type="ARBA" id="ARBA00023224"/>
    </source>
</evidence>
<feature type="transmembrane region" description="Helical" evidence="10">
    <location>
        <begin position="353"/>
        <end position="374"/>
    </location>
</feature>
<comment type="subcellular location">
    <subcellularLocation>
        <location evidence="1">Cell membrane</location>
        <topology evidence="1">Multi-pass membrane protein</topology>
    </subcellularLocation>
</comment>
<reference evidence="13" key="1">
    <citation type="journal article" date="2015" name="ISME J.">
        <title>Draft Genome Sequence of Streptomyces incarnatus NRRL8089, which Produces the Nucleoside Antibiotic Sinefungin.</title>
        <authorList>
            <person name="Oshima K."/>
            <person name="Hattori M."/>
            <person name="Shimizu H."/>
            <person name="Fukuda K."/>
            <person name="Nemoto M."/>
            <person name="Inagaki K."/>
            <person name="Tamura T."/>
        </authorList>
    </citation>
    <scope>NUCLEOTIDE SEQUENCE</scope>
    <source>
        <strain evidence="13">FACHB-1375</strain>
    </source>
</reference>
<dbReference type="InterPro" id="IPR033479">
    <property type="entry name" value="dCache_1"/>
</dbReference>
<evidence type="ECO:0000259" key="12">
    <source>
        <dbReference type="PROSITE" id="PS50885"/>
    </source>
</evidence>
<dbReference type="Gene3D" id="6.10.340.10">
    <property type="match status" value="1"/>
</dbReference>